<dbReference type="InterPro" id="IPR010992">
    <property type="entry name" value="IHF-like_DNA-bd_dom_sf"/>
</dbReference>
<dbReference type="SMART" id="SM00411">
    <property type="entry name" value="BHL"/>
    <property type="match status" value="1"/>
</dbReference>
<dbReference type="GO" id="GO:0003677">
    <property type="term" value="F:DNA binding"/>
    <property type="evidence" value="ECO:0007669"/>
    <property type="project" value="UniProtKB-KW"/>
</dbReference>
<dbReference type="PANTHER" id="PTHR33175:SF3">
    <property type="entry name" value="DNA-BINDING PROTEIN HU-BETA"/>
    <property type="match status" value="1"/>
</dbReference>
<keyword evidence="2" id="KW-0226">DNA condensation</keyword>
<dbReference type="CDD" id="cd13836">
    <property type="entry name" value="IHF_B"/>
    <property type="match status" value="1"/>
</dbReference>
<dbReference type="InterPro" id="IPR000119">
    <property type="entry name" value="Hist_DNA-bd"/>
</dbReference>
<dbReference type="GO" id="GO:0030527">
    <property type="term" value="F:structural constituent of chromatin"/>
    <property type="evidence" value="ECO:0007669"/>
    <property type="project" value="InterPro"/>
</dbReference>
<evidence type="ECO:0000256" key="3">
    <source>
        <dbReference type="ARBA" id="ARBA00023125"/>
    </source>
</evidence>
<comment type="similarity">
    <text evidence="1 4">Belongs to the bacterial histone-like protein family.</text>
</comment>
<dbReference type="PANTHER" id="PTHR33175">
    <property type="entry name" value="DNA-BINDING PROTEIN HU"/>
    <property type="match status" value="1"/>
</dbReference>
<comment type="caution">
    <text evidence="5">The sequence shown here is derived from an EMBL/GenBank/DDBJ whole genome shotgun (WGS) entry which is preliminary data.</text>
</comment>
<dbReference type="SUPFAM" id="SSF47729">
    <property type="entry name" value="IHF-like DNA-binding proteins"/>
    <property type="match status" value="1"/>
</dbReference>
<dbReference type="EMBL" id="DSDS01000188">
    <property type="protein sequence ID" value="HET98681.1"/>
    <property type="molecule type" value="Genomic_DNA"/>
</dbReference>
<evidence type="ECO:0000256" key="4">
    <source>
        <dbReference type="RuleBase" id="RU003939"/>
    </source>
</evidence>
<dbReference type="GO" id="GO:0005829">
    <property type="term" value="C:cytosol"/>
    <property type="evidence" value="ECO:0007669"/>
    <property type="project" value="TreeGrafter"/>
</dbReference>
<dbReference type="Proteomes" id="UP000885986">
    <property type="component" value="Unassembled WGS sequence"/>
</dbReference>
<gene>
    <name evidence="5" type="ORF">ENN98_08390</name>
</gene>
<proteinExistence type="inferred from homology"/>
<dbReference type="PRINTS" id="PR01727">
    <property type="entry name" value="DNABINDINGHU"/>
</dbReference>
<evidence type="ECO:0000256" key="1">
    <source>
        <dbReference type="ARBA" id="ARBA00010529"/>
    </source>
</evidence>
<evidence type="ECO:0000256" key="2">
    <source>
        <dbReference type="ARBA" id="ARBA00023067"/>
    </source>
</evidence>
<dbReference type="Gene3D" id="4.10.520.10">
    <property type="entry name" value="IHF-like DNA-binding proteins"/>
    <property type="match status" value="1"/>
</dbReference>
<accession>A0A7C2TLY3</accession>
<dbReference type="AlphaFoldDB" id="A0A7C2TLY3"/>
<name>A0A7C2TLY3_9BACT</name>
<protein>
    <submittedName>
        <fullName evidence="5">Integration host factor subunit beta</fullName>
    </submittedName>
</protein>
<sequence>MLKRDLINAVAEEMPGFLKKDLDQAVDIMLEGILNALEENRRVEIRGFGSFSVRERKARTTKNPRTGKVMHIPPRKNVHFTMSKSLKDGLIDG</sequence>
<keyword evidence="3" id="KW-0238">DNA-binding</keyword>
<reference evidence="5" key="1">
    <citation type="journal article" date="2020" name="mSystems">
        <title>Genome- and Community-Level Interaction Insights into Carbon Utilization and Element Cycling Functions of Hydrothermarchaeota in Hydrothermal Sediment.</title>
        <authorList>
            <person name="Zhou Z."/>
            <person name="Liu Y."/>
            <person name="Xu W."/>
            <person name="Pan J."/>
            <person name="Luo Z.H."/>
            <person name="Li M."/>
        </authorList>
    </citation>
    <scope>NUCLEOTIDE SEQUENCE [LARGE SCALE GENOMIC DNA]</scope>
    <source>
        <strain evidence="5">SpSt-1224</strain>
    </source>
</reference>
<evidence type="ECO:0000313" key="5">
    <source>
        <dbReference type="EMBL" id="HET98681.1"/>
    </source>
</evidence>
<dbReference type="GO" id="GO:0030261">
    <property type="term" value="P:chromosome condensation"/>
    <property type="evidence" value="ECO:0007669"/>
    <property type="project" value="UniProtKB-KW"/>
</dbReference>
<organism evidence="5">
    <name type="scientific">Desulfurivibrio alkaliphilus</name>
    <dbReference type="NCBI Taxonomy" id="427923"/>
    <lineage>
        <taxon>Bacteria</taxon>
        <taxon>Pseudomonadati</taxon>
        <taxon>Thermodesulfobacteriota</taxon>
        <taxon>Desulfobulbia</taxon>
        <taxon>Desulfobulbales</taxon>
        <taxon>Desulfobulbaceae</taxon>
        <taxon>Desulfurivibrio</taxon>
    </lineage>
</organism>
<dbReference type="Pfam" id="PF00216">
    <property type="entry name" value="Bac_DNA_binding"/>
    <property type="match status" value="1"/>
</dbReference>